<evidence type="ECO:0000313" key="2">
    <source>
        <dbReference type="Proteomes" id="UP000217199"/>
    </source>
</evidence>
<reference evidence="1 2" key="1">
    <citation type="journal article" date="2017" name="Mol. Ecol.">
        <title>Comparative and population genomic landscape of Phellinus noxius: A hypervariable fungus causing root rot in trees.</title>
        <authorList>
            <person name="Chung C.L."/>
            <person name="Lee T.J."/>
            <person name="Akiba M."/>
            <person name="Lee H.H."/>
            <person name="Kuo T.H."/>
            <person name="Liu D."/>
            <person name="Ke H.M."/>
            <person name="Yokoi T."/>
            <person name="Roa M.B."/>
            <person name="Lu M.J."/>
            <person name="Chang Y.Y."/>
            <person name="Ann P.J."/>
            <person name="Tsai J.N."/>
            <person name="Chen C.Y."/>
            <person name="Tzean S.S."/>
            <person name="Ota Y."/>
            <person name="Hattori T."/>
            <person name="Sahashi N."/>
            <person name="Liou R.F."/>
            <person name="Kikuchi T."/>
            <person name="Tsai I.J."/>
        </authorList>
    </citation>
    <scope>NUCLEOTIDE SEQUENCE [LARGE SCALE GENOMIC DNA]</scope>
    <source>
        <strain evidence="1 2">FFPRI411160</strain>
    </source>
</reference>
<keyword evidence="2" id="KW-1185">Reference proteome</keyword>
<dbReference type="AlphaFoldDB" id="A0A286UHA6"/>
<protein>
    <submittedName>
        <fullName evidence="1">Uncharacterized protein</fullName>
    </submittedName>
</protein>
<proteinExistence type="predicted"/>
<dbReference type="EMBL" id="NBII01000005">
    <property type="protein sequence ID" value="PAV18982.1"/>
    <property type="molecule type" value="Genomic_DNA"/>
</dbReference>
<evidence type="ECO:0000313" key="1">
    <source>
        <dbReference type="EMBL" id="PAV18982.1"/>
    </source>
</evidence>
<sequence length="122" mass="13621">MFEHTLLLWILNRGNCSILAYLTPAFSTVVLSRWAIQIFISSLPKTWATPTGDPDVTSPVRTVENPELDVSDRIHGQTLPIVVHVVYASIYRVLLNQELVEEVLRLIEPSSSVQLPASAPRT</sequence>
<dbReference type="Proteomes" id="UP000217199">
    <property type="component" value="Unassembled WGS sequence"/>
</dbReference>
<organism evidence="1 2">
    <name type="scientific">Pyrrhoderma noxium</name>
    <dbReference type="NCBI Taxonomy" id="2282107"/>
    <lineage>
        <taxon>Eukaryota</taxon>
        <taxon>Fungi</taxon>
        <taxon>Dikarya</taxon>
        <taxon>Basidiomycota</taxon>
        <taxon>Agaricomycotina</taxon>
        <taxon>Agaricomycetes</taxon>
        <taxon>Hymenochaetales</taxon>
        <taxon>Hymenochaetaceae</taxon>
        <taxon>Pyrrhoderma</taxon>
    </lineage>
</organism>
<comment type="caution">
    <text evidence="1">The sequence shown here is derived from an EMBL/GenBank/DDBJ whole genome shotgun (WGS) entry which is preliminary data.</text>
</comment>
<accession>A0A286UHA6</accession>
<dbReference type="InParanoid" id="A0A286UHA6"/>
<gene>
    <name evidence="1" type="ORF">PNOK_0582600</name>
</gene>
<name>A0A286UHA6_9AGAM</name>